<protein>
    <submittedName>
        <fullName evidence="1">Uncharacterized protein</fullName>
    </submittedName>
</protein>
<gene>
    <name evidence="1" type="ORF">DSL72_005440</name>
</gene>
<proteinExistence type="predicted"/>
<dbReference type="Proteomes" id="UP000672032">
    <property type="component" value="Chromosome 4"/>
</dbReference>
<keyword evidence="2" id="KW-1185">Reference proteome</keyword>
<accession>A0A8A3PF65</accession>
<dbReference type="EMBL" id="CP063408">
    <property type="protein sequence ID" value="QSZ33867.1"/>
    <property type="molecule type" value="Genomic_DNA"/>
</dbReference>
<sequence length="310" mass="33429">MTNTLIDPGGSEAYPIFICNSYCWKWLGRLISKKPPSAYSEGSDDAKPLQIRRKLITRTLNTATSSGSNIEKDVQHIPGNGRSRGSNNMDAAPIIASQSQSQPIPTKIADFETLQFTSPSLNIIERTISTPATGCSTTLAISIFSDAPLPAGRQIWLQERGYSANTGMRLKALVGDNGGWLNVTPAISLSADQLDEFESDERVRQRNIRKFLKNTIHAKHILRETLVVCIPVEASDGSFHLVLCPGEKKKVACSNPVFRVLPASTNPSSLRGASLSTLPLELGAMAMTAYANNSIGRVISPATSAADIFA</sequence>
<dbReference type="OrthoDB" id="276388at2759"/>
<name>A0A8A3PF65_9HELO</name>
<reference evidence="1" key="1">
    <citation type="submission" date="2020-10" db="EMBL/GenBank/DDBJ databases">
        <title>Genome Sequence of Monilinia vaccinii-corymbosi Sheds Light on Mummy Berry Disease Infection of Blueberry and Mating Type.</title>
        <authorList>
            <person name="Yow A.G."/>
            <person name="Zhang Y."/>
            <person name="Bansal K."/>
            <person name="Eacker S.M."/>
            <person name="Sullivan S."/>
            <person name="Liachko I."/>
            <person name="Cubeta M.A."/>
            <person name="Rollins J.A."/>
            <person name="Ashrafi H."/>
        </authorList>
    </citation>
    <scope>NUCLEOTIDE SEQUENCE</scope>
    <source>
        <strain evidence="1">RL-1</strain>
    </source>
</reference>
<organism evidence="1 2">
    <name type="scientific">Monilinia vaccinii-corymbosi</name>
    <dbReference type="NCBI Taxonomy" id="61207"/>
    <lineage>
        <taxon>Eukaryota</taxon>
        <taxon>Fungi</taxon>
        <taxon>Dikarya</taxon>
        <taxon>Ascomycota</taxon>
        <taxon>Pezizomycotina</taxon>
        <taxon>Leotiomycetes</taxon>
        <taxon>Helotiales</taxon>
        <taxon>Sclerotiniaceae</taxon>
        <taxon>Monilinia</taxon>
    </lineage>
</organism>
<dbReference type="AlphaFoldDB" id="A0A8A3PF65"/>
<evidence type="ECO:0000313" key="1">
    <source>
        <dbReference type="EMBL" id="QSZ33867.1"/>
    </source>
</evidence>
<evidence type="ECO:0000313" key="2">
    <source>
        <dbReference type="Proteomes" id="UP000672032"/>
    </source>
</evidence>